<name>A0AAV3P1Y5_LITER</name>
<dbReference type="PANTHER" id="PTHR34200">
    <property type="entry name" value="DENTIN SIALOPHOSPHOPROTEIN-LIKE ISOFORM X1"/>
    <property type="match status" value="1"/>
</dbReference>
<evidence type="ECO:0000313" key="4">
    <source>
        <dbReference type="Proteomes" id="UP001454036"/>
    </source>
</evidence>
<evidence type="ECO:0000259" key="2">
    <source>
        <dbReference type="Pfam" id="PF24053"/>
    </source>
</evidence>
<dbReference type="PANTHER" id="PTHR34200:SF9">
    <property type="match status" value="1"/>
</dbReference>
<accession>A0AAV3P1Y5</accession>
<comment type="caution">
    <text evidence="3">The sequence shown here is derived from an EMBL/GenBank/DDBJ whole genome shotgun (WGS) entry which is preliminary data.</text>
</comment>
<keyword evidence="1" id="KW-0812">Transmembrane</keyword>
<feature type="domain" description="DUF7356" evidence="2">
    <location>
        <begin position="3"/>
        <end position="71"/>
    </location>
</feature>
<protein>
    <recommendedName>
        <fullName evidence="2">DUF7356 domain-containing protein</fullName>
    </recommendedName>
</protein>
<dbReference type="EMBL" id="BAABME010000819">
    <property type="protein sequence ID" value="GAA0145694.1"/>
    <property type="molecule type" value="Genomic_DNA"/>
</dbReference>
<keyword evidence="1" id="KW-0472">Membrane</keyword>
<proteinExistence type="predicted"/>
<evidence type="ECO:0000256" key="1">
    <source>
        <dbReference type="SAM" id="Phobius"/>
    </source>
</evidence>
<evidence type="ECO:0000313" key="3">
    <source>
        <dbReference type="EMBL" id="GAA0145694.1"/>
    </source>
</evidence>
<sequence length="175" mass="19599">MSGSRGSTLLLRNDGKSDLKLNVTLFPVNYTYNNVHIPKHEVRKINISSNIRECSSIRVSGEDGGCTIALGVVAPLDKLYKGYATPVNAAYILFGTVVLIGGMWACYKFRHKGRHLDGVPYEELEIVHQKQPLPYVESTDNWNESWDDDYWDEEQAVRSPGENHLQSRLSNGASS</sequence>
<keyword evidence="4" id="KW-1185">Reference proteome</keyword>
<dbReference type="Pfam" id="PF24053">
    <property type="entry name" value="DUF7356"/>
    <property type="match status" value="1"/>
</dbReference>
<dbReference type="AlphaFoldDB" id="A0AAV3P1Y5"/>
<feature type="transmembrane region" description="Helical" evidence="1">
    <location>
        <begin position="89"/>
        <end position="107"/>
    </location>
</feature>
<dbReference type="InterPro" id="IPR055780">
    <property type="entry name" value="DUF7356"/>
</dbReference>
<gene>
    <name evidence="3" type="ORF">LIER_05830</name>
</gene>
<keyword evidence="1" id="KW-1133">Transmembrane helix</keyword>
<dbReference type="Proteomes" id="UP001454036">
    <property type="component" value="Unassembled WGS sequence"/>
</dbReference>
<organism evidence="3 4">
    <name type="scientific">Lithospermum erythrorhizon</name>
    <name type="common">Purple gromwell</name>
    <name type="synonym">Lithospermum officinale var. erythrorhizon</name>
    <dbReference type="NCBI Taxonomy" id="34254"/>
    <lineage>
        <taxon>Eukaryota</taxon>
        <taxon>Viridiplantae</taxon>
        <taxon>Streptophyta</taxon>
        <taxon>Embryophyta</taxon>
        <taxon>Tracheophyta</taxon>
        <taxon>Spermatophyta</taxon>
        <taxon>Magnoliopsida</taxon>
        <taxon>eudicotyledons</taxon>
        <taxon>Gunneridae</taxon>
        <taxon>Pentapetalae</taxon>
        <taxon>asterids</taxon>
        <taxon>lamiids</taxon>
        <taxon>Boraginales</taxon>
        <taxon>Boraginaceae</taxon>
        <taxon>Boraginoideae</taxon>
        <taxon>Lithospermeae</taxon>
        <taxon>Lithospermum</taxon>
    </lineage>
</organism>
<reference evidence="3 4" key="1">
    <citation type="submission" date="2024-01" db="EMBL/GenBank/DDBJ databases">
        <title>The complete chloroplast genome sequence of Lithospermum erythrorhizon: insights into the phylogenetic relationship among Boraginaceae species and the maternal lineages of purple gromwells.</title>
        <authorList>
            <person name="Okada T."/>
            <person name="Watanabe K."/>
        </authorList>
    </citation>
    <scope>NUCLEOTIDE SEQUENCE [LARGE SCALE GENOMIC DNA]</scope>
</reference>